<dbReference type="EMBL" id="WIGM01001204">
    <property type="protein sequence ID" value="KAF6803347.1"/>
    <property type="molecule type" value="Genomic_DNA"/>
</dbReference>
<keyword evidence="6" id="KW-0788">Thiol protease</keyword>
<proteinExistence type="predicted"/>
<reference evidence="8" key="1">
    <citation type="journal article" date="2020" name="Phytopathology">
        <title>Genome Sequence Resources of Colletotrichum truncatum, C. plurivorum, C. musicola, and C. sojae: Four Species Pathogenic to Soybean (Glycine max).</title>
        <authorList>
            <person name="Rogerio F."/>
            <person name="Boufleur T.R."/>
            <person name="Ciampi-Guillardi M."/>
            <person name="Sukno S.A."/>
            <person name="Thon M.R."/>
            <person name="Massola Junior N.S."/>
            <person name="Baroncelli R."/>
        </authorList>
    </citation>
    <scope>NUCLEOTIDE SEQUENCE</scope>
    <source>
        <strain evidence="8">LFN0074</strain>
    </source>
</reference>
<dbReference type="PANTHER" id="PTHR13367">
    <property type="entry name" value="UBIQUITIN THIOESTERASE"/>
    <property type="match status" value="1"/>
</dbReference>
<gene>
    <name evidence="8" type="ORF">CMUS01_15112</name>
</gene>
<keyword evidence="5" id="KW-0378">Hydrolase</keyword>
<evidence type="ECO:0000313" key="9">
    <source>
        <dbReference type="Proteomes" id="UP000639643"/>
    </source>
</evidence>
<dbReference type="GO" id="GO:0004843">
    <property type="term" value="F:cysteine-type deubiquitinase activity"/>
    <property type="evidence" value="ECO:0007669"/>
    <property type="project" value="UniProtKB-EC"/>
</dbReference>
<keyword evidence="3" id="KW-0645">Protease</keyword>
<evidence type="ECO:0000256" key="1">
    <source>
        <dbReference type="ARBA" id="ARBA00000707"/>
    </source>
</evidence>
<feature type="non-terminal residue" evidence="8">
    <location>
        <position position="1444"/>
    </location>
</feature>
<protein>
    <recommendedName>
        <fullName evidence="2">ubiquitinyl hydrolase 1</fullName>
        <ecNumber evidence="2">3.4.19.12</ecNumber>
    </recommendedName>
</protein>
<evidence type="ECO:0000256" key="6">
    <source>
        <dbReference type="ARBA" id="ARBA00022807"/>
    </source>
</evidence>
<dbReference type="InterPro" id="IPR022099">
    <property type="entry name" value="DUF3638"/>
</dbReference>
<dbReference type="OrthoDB" id="3182339at2759"/>
<keyword evidence="4" id="KW-0833">Ubl conjugation pathway</keyword>
<evidence type="ECO:0000259" key="7">
    <source>
        <dbReference type="Pfam" id="PF12340"/>
    </source>
</evidence>
<accession>A0A8H6IZ10</accession>
<sequence>MKITFRWAMELREKARNTTGEGSDSGEIKKIAFQRRAMEVLLICVDTFNVGSSHQRVVLAKREQASVYFQCATYVQEYSDELLSSLDAPVRYLYARWQRTLYSCYRDVATHVTSDTSAALDDAILACWPAYSPSGTWTILSENHDGWLVSFTASSSPQSVHFGLVSGEFLVDGVPLDRLPAEYRKHPAYRTLFGRLSLDIMLSPVPEMQFSYTADYAGHEVHVALNSQPDLLVHAVRDGKSFDLVPSRHLDGCFPTSFVDNHVHWYNHDEGCVEFCGIRNPWHRSASNWKLRRCGVRRGWLMSRDEDVLVGINTASSRLLAKILQPLETLDWIHVIYRNSDTIFVDIPRCGLEFSLKPGTSAVVSRQYRGMSVDSVQSIGTLVGLRDKLVLKTNQALNCVLPPRRKALVLEGNVSYFAMHNYVEVTIGKGFGQKAHAHDVDDKLGRLVSNGSRQSKLFLSYLHALTSFCLPDPLTGKTGAEEALSILASASVRSLDCLAPENVEMLKLVARLTPGRTYYPRHERVMQTVEWDKDLSFLSQHGLFLERVLSIFKDASRSAFFYPPLETKLPALDHVDDHLLCRDNIRSSTFRVSGFGAELHCTSEDVEYKPRDRAASPEGLRSHLIAQVIFSDQSMISQSLLPRLSDQLRRYIEQGPAASGPYQPHAATAADIAYDAGFLIESSKFITTNWITLHKELVPKICKFRLMIWLATLAFAKNVNMGVVNTLAAFRTTSEVREVQYPAGARFKLSDGAEVNKQVLRGLIEAQVIPLHSCTDINVVRVPNEPNRVFKQRRRITYDLKKNEAVNGLVTCLKSQWPCRMPTVPSNHEQWPFWNKYVNISAALPSIQLRFKEWHDNMLFVQYLERIAKNVPQKKTGTKWPSSLLITTVWVPSTVSRFVSADSSFERSAPPPLARSQQALSSKALSVFREGEYRMPELLKRLRGGAQSVYELRYVEDLDASYQAMQRGGATGSNAATSGPDKRDAIAENLRRCRVEVTRQYNAIVEAVLSLETGHALKMAEICDLYSRPRISPTLILQRINKDNIKKTSVEWRQRIADYGIALTQLQRAERMTACQNDPAALENELRNPGHTNWKPLDYPDTLLLEVDSGMMVREVQESIAEKMRNPPSGKNTVMQLNMGEGKSSVIVPIVAAARADGSALVRVIVAKPQSKQMQQMLESQLGGLVGRRVFHLPFSRAIKIGQAEAEALLSICINCRDSGGVLLVQSEHILSFQLMGMEAAITGNMGVSHSLLEAKDFLDGASCDIVDESDENFSVKFELVYTMGTQRPIEHSPDRWVCIHHVLDIVRKAVAQVQKCYPDSVEVSPGHAGCFPRLRILRDDARDTLFNLVARHLSTEGSAGLPMATQSKQIQQAVYRYISQANLSQAEIEAVENARFWSPLTKNTLLLLRGLVASQILAFAFCQKRWRVDYGLDPNRKPETSLQ</sequence>
<evidence type="ECO:0000256" key="4">
    <source>
        <dbReference type="ARBA" id="ARBA00022786"/>
    </source>
</evidence>
<dbReference type="Proteomes" id="UP000639643">
    <property type="component" value="Unassembled WGS sequence"/>
</dbReference>
<comment type="caution">
    <text evidence="8">The sequence shown here is derived from an EMBL/GenBank/DDBJ whole genome shotgun (WGS) entry which is preliminary data.</text>
</comment>
<organism evidence="8 9">
    <name type="scientific">Colletotrichum musicola</name>
    <dbReference type="NCBI Taxonomy" id="2175873"/>
    <lineage>
        <taxon>Eukaryota</taxon>
        <taxon>Fungi</taxon>
        <taxon>Dikarya</taxon>
        <taxon>Ascomycota</taxon>
        <taxon>Pezizomycotina</taxon>
        <taxon>Sordariomycetes</taxon>
        <taxon>Hypocreomycetidae</taxon>
        <taxon>Glomerellales</taxon>
        <taxon>Glomerellaceae</taxon>
        <taxon>Colletotrichum</taxon>
        <taxon>Colletotrichum orchidearum species complex</taxon>
    </lineage>
</organism>
<dbReference type="Pfam" id="PF12340">
    <property type="entry name" value="DUF3638"/>
    <property type="match status" value="1"/>
</dbReference>
<dbReference type="InterPro" id="IPR051346">
    <property type="entry name" value="OTU_Deubiquitinase"/>
</dbReference>
<feature type="domain" description="DUF3638" evidence="7">
    <location>
        <begin position="1091"/>
        <end position="1315"/>
    </location>
</feature>
<name>A0A8H6IZ10_9PEZI</name>
<evidence type="ECO:0000256" key="2">
    <source>
        <dbReference type="ARBA" id="ARBA00012759"/>
    </source>
</evidence>
<evidence type="ECO:0000313" key="8">
    <source>
        <dbReference type="EMBL" id="KAF6803347.1"/>
    </source>
</evidence>
<dbReference type="EC" id="3.4.19.12" evidence="2"/>
<dbReference type="GO" id="GO:0006508">
    <property type="term" value="P:proteolysis"/>
    <property type="evidence" value="ECO:0007669"/>
    <property type="project" value="UniProtKB-KW"/>
</dbReference>
<keyword evidence="9" id="KW-1185">Reference proteome</keyword>
<dbReference type="PANTHER" id="PTHR13367:SF34">
    <property type="match status" value="1"/>
</dbReference>
<comment type="catalytic activity">
    <reaction evidence="1">
        <text>Thiol-dependent hydrolysis of ester, thioester, amide, peptide and isopeptide bonds formed by the C-terminal Gly of ubiquitin (a 76-residue protein attached to proteins as an intracellular targeting signal).</text>
        <dbReference type="EC" id="3.4.19.12"/>
    </reaction>
</comment>
<evidence type="ECO:0000256" key="5">
    <source>
        <dbReference type="ARBA" id="ARBA00022801"/>
    </source>
</evidence>
<evidence type="ECO:0000256" key="3">
    <source>
        <dbReference type="ARBA" id="ARBA00022670"/>
    </source>
</evidence>